<dbReference type="EMBL" id="JH159158">
    <property type="protein sequence ID" value="EGZ10590.1"/>
    <property type="molecule type" value="Genomic_DNA"/>
</dbReference>
<proteinExistence type="predicted"/>
<evidence type="ECO:0000313" key="3">
    <source>
        <dbReference type="Proteomes" id="UP000002640"/>
    </source>
</evidence>
<feature type="transmembrane region" description="Helical" evidence="1">
    <location>
        <begin position="52"/>
        <end position="75"/>
    </location>
</feature>
<keyword evidence="1" id="KW-0472">Membrane</keyword>
<keyword evidence="1" id="KW-0812">Transmembrane</keyword>
<dbReference type="InParanoid" id="G5A0V8"/>
<keyword evidence="3" id="KW-1185">Reference proteome</keyword>
<sequence length="181" mass="20658">MVIEPNVGSISPGPSFELKSNRSFQRLEVIFSRQERTEFISITTRVLYITEYLVLVEYTEAVLPMVYALYSVIAFHLPNGAYNQSFVHLSRNELFANVGSVLAYSMLELTSLILAMMVLKRTLKFSSIHQLGFVLETQATMIQSKLMLWFVYVVQVPLKHVGTDFSFKFNWAHPEHGAVIS</sequence>
<dbReference type="KEGG" id="psoj:PHYSODRAFT_519672"/>
<dbReference type="Proteomes" id="UP000002640">
    <property type="component" value="Unassembled WGS sequence"/>
</dbReference>
<keyword evidence="1" id="KW-1133">Transmembrane helix</keyword>
<evidence type="ECO:0000256" key="1">
    <source>
        <dbReference type="SAM" id="Phobius"/>
    </source>
</evidence>
<dbReference type="AlphaFoldDB" id="G5A0V8"/>
<gene>
    <name evidence="2" type="ORF">PHYSODRAFT_519672</name>
</gene>
<organism evidence="2 3">
    <name type="scientific">Phytophthora sojae (strain P6497)</name>
    <name type="common">Soybean stem and root rot agent</name>
    <name type="synonym">Phytophthora megasperma f. sp. glycines</name>
    <dbReference type="NCBI Taxonomy" id="1094619"/>
    <lineage>
        <taxon>Eukaryota</taxon>
        <taxon>Sar</taxon>
        <taxon>Stramenopiles</taxon>
        <taxon>Oomycota</taxon>
        <taxon>Peronosporomycetes</taxon>
        <taxon>Peronosporales</taxon>
        <taxon>Peronosporaceae</taxon>
        <taxon>Phytophthora</taxon>
    </lineage>
</organism>
<name>G5A0V8_PHYSP</name>
<dbReference type="RefSeq" id="XP_009533335.1">
    <property type="nucleotide sequence ID" value="XM_009535040.1"/>
</dbReference>
<feature type="transmembrane region" description="Helical" evidence="1">
    <location>
        <begin position="95"/>
        <end position="119"/>
    </location>
</feature>
<reference evidence="2 3" key="1">
    <citation type="journal article" date="2006" name="Science">
        <title>Phytophthora genome sequences uncover evolutionary origins and mechanisms of pathogenesis.</title>
        <authorList>
            <person name="Tyler B.M."/>
            <person name="Tripathy S."/>
            <person name="Zhang X."/>
            <person name="Dehal P."/>
            <person name="Jiang R.H."/>
            <person name="Aerts A."/>
            <person name="Arredondo F.D."/>
            <person name="Baxter L."/>
            <person name="Bensasson D."/>
            <person name="Beynon J.L."/>
            <person name="Chapman J."/>
            <person name="Damasceno C.M."/>
            <person name="Dorrance A.E."/>
            <person name="Dou D."/>
            <person name="Dickerman A.W."/>
            <person name="Dubchak I.L."/>
            <person name="Garbelotto M."/>
            <person name="Gijzen M."/>
            <person name="Gordon S.G."/>
            <person name="Govers F."/>
            <person name="Grunwald N.J."/>
            <person name="Huang W."/>
            <person name="Ivors K.L."/>
            <person name="Jones R.W."/>
            <person name="Kamoun S."/>
            <person name="Krampis K."/>
            <person name="Lamour K.H."/>
            <person name="Lee M.K."/>
            <person name="McDonald W.H."/>
            <person name="Medina M."/>
            <person name="Meijer H.J."/>
            <person name="Nordberg E.K."/>
            <person name="Maclean D.J."/>
            <person name="Ospina-Giraldo M.D."/>
            <person name="Morris P.F."/>
            <person name="Phuntumart V."/>
            <person name="Putnam N.H."/>
            <person name="Rash S."/>
            <person name="Rose J.K."/>
            <person name="Sakihama Y."/>
            <person name="Salamov A.A."/>
            <person name="Savidor A."/>
            <person name="Scheuring C.F."/>
            <person name="Smith B.M."/>
            <person name="Sobral B.W."/>
            <person name="Terry A."/>
            <person name="Torto-Alalibo T.A."/>
            <person name="Win J."/>
            <person name="Xu Z."/>
            <person name="Zhang H."/>
            <person name="Grigoriev I.V."/>
            <person name="Rokhsar D.S."/>
            <person name="Boore J.L."/>
        </authorList>
    </citation>
    <scope>NUCLEOTIDE SEQUENCE [LARGE SCALE GENOMIC DNA]</scope>
    <source>
        <strain evidence="2 3">P6497</strain>
    </source>
</reference>
<protein>
    <submittedName>
        <fullName evidence="2">Uncharacterized protein</fullName>
    </submittedName>
</protein>
<evidence type="ECO:0000313" key="2">
    <source>
        <dbReference type="EMBL" id="EGZ10590.1"/>
    </source>
</evidence>
<dbReference type="GeneID" id="20660206"/>
<accession>G5A0V8</accession>